<dbReference type="InterPro" id="IPR038078">
    <property type="entry name" value="PhoU-like_sf"/>
</dbReference>
<comment type="function">
    <text evidence="1">Plays a role in the regulation of phosphate uptake.</text>
</comment>
<dbReference type="InterPro" id="IPR028366">
    <property type="entry name" value="PhoU"/>
</dbReference>
<dbReference type="Proteomes" id="UP001519343">
    <property type="component" value="Unassembled WGS sequence"/>
</dbReference>
<protein>
    <recommendedName>
        <fullName evidence="1">Phosphate-specific transport system accessory protein PhoU</fullName>
    </recommendedName>
</protein>
<name>A0ABS4GMJ7_9BACL</name>
<comment type="caution">
    <text evidence="3">The sequence shown here is derived from an EMBL/GenBank/DDBJ whole genome shotgun (WGS) entry which is preliminary data.</text>
</comment>
<sequence length="219" mass="25066">MSARLSFHEELEKLHQNLLKMGTMVEEAIHLSVKSLAERNEDLALQVIHHDDEIDGLYLDLEKECFRLIALQQPMAGDLRRIATVLKVVTDLERMADHAVSIAKATVRLKNEQYVKPLIDIPKMAGLAQSMVRDALKAYIDQDLPKCYQIGKEDHQVDALYKEIYNELIGIMQEKPETVNQGTQFLFVAHYLERIGDHATNLAEWVIYLVTGKLEELND</sequence>
<evidence type="ECO:0000256" key="1">
    <source>
        <dbReference type="PIRNR" id="PIRNR003107"/>
    </source>
</evidence>
<feature type="domain" description="PhoU" evidence="2">
    <location>
        <begin position="18"/>
        <end position="105"/>
    </location>
</feature>
<keyword evidence="1" id="KW-0592">Phosphate transport</keyword>
<organism evidence="3 4">
    <name type="scientific">Ammoniphilus resinae</name>
    <dbReference type="NCBI Taxonomy" id="861532"/>
    <lineage>
        <taxon>Bacteria</taxon>
        <taxon>Bacillati</taxon>
        <taxon>Bacillota</taxon>
        <taxon>Bacilli</taxon>
        <taxon>Bacillales</taxon>
        <taxon>Paenibacillaceae</taxon>
        <taxon>Aneurinibacillus group</taxon>
        <taxon>Ammoniphilus</taxon>
    </lineage>
</organism>
<dbReference type="RefSeq" id="WP_209809186.1">
    <property type="nucleotide sequence ID" value="NZ_JAGGKT010000002.1"/>
</dbReference>
<reference evidence="3 4" key="1">
    <citation type="submission" date="2021-03" db="EMBL/GenBank/DDBJ databases">
        <title>Genomic Encyclopedia of Type Strains, Phase IV (KMG-IV): sequencing the most valuable type-strain genomes for metagenomic binning, comparative biology and taxonomic classification.</title>
        <authorList>
            <person name="Goeker M."/>
        </authorList>
    </citation>
    <scope>NUCLEOTIDE SEQUENCE [LARGE SCALE GENOMIC DNA]</scope>
    <source>
        <strain evidence="3 4">DSM 24738</strain>
    </source>
</reference>
<dbReference type="Pfam" id="PF01895">
    <property type="entry name" value="PhoU"/>
    <property type="match status" value="2"/>
</dbReference>
<gene>
    <name evidence="3" type="ORF">J2Z37_001087</name>
</gene>
<comment type="subunit">
    <text evidence="1">Homodimer.</text>
</comment>
<comment type="similarity">
    <text evidence="1">Belongs to the PhoU family.</text>
</comment>
<keyword evidence="1" id="KW-0963">Cytoplasm</keyword>
<dbReference type="PANTHER" id="PTHR42930:SF3">
    <property type="entry name" value="PHOSPHATE-SPECIFIC TRANSPORT SYSTEM ACCESSORY PROTEIN PHOU"/>
    <property type="match status" value="1"/>
</dbReference>
<evidence type="ECO:0000259" key="2">
    <source>
        <dbReference type="Pfam" id="PF01895"/>
    </source>
</evidence>
<dbReference type="PIRSF" id="PIRSF003107">
    <property type="entry name" value="PhoU"/>
    <property type="match status" value="1"/>
</dbReference>
<evidence type="ECO:0000313" key="3">
    <source>
        <dbReference type="EMBL" id="MBP1931090.1"/>
    </source>
</evidence>
<feature type="domain" description="PhoU" evidence="2">
    <location>
        <begin position="121"/>
        <end position="206"/>
    </location>
</feature>
<proteinExistence type="inferred from homology"/>
<dbReference type="EMBL" id="JAGGKT010000002">
    <property type="protein sequence ID" value="MBP1931090.1"/>
    <property type="molecule type" value="Genomic_DNA"/>
</dbReference>
<evidence type="ECO:0000313" key="4">
    <source>
        <dbReference type="Proteomes" id="UP001519343"/>
    </source>
</evidence>
<dbReference type="PANTHER" id="PTHR42930">
    <property type="entry name" value="PHOSPHATE-SPECIFIC TRANSPORT SYSTEM ACCESSORY PROTEIN PHOU"/>
    <property type="match status" value="1"/>
</dbReference>
<comment type="subcellular location">
    <subcellularLocation>
        <location evidence="1">Cytoplasm</location>
    </subcellularLocation>
</comment>
<accession>A0ABS4GMJ7</accession>
<dbReference type="InterPro" id="IPR026022">
    <property type="entry name" value="PhoU_dom"/>
</dbReference>
<keyword evidence="4" id="KW-1185">Reference proteome</keyword>
<dbReference type="SUPFAM" id="SSF109755">
    <property type="entry name" value="PhoU-like"/>
    <property type="match status" value="1"/>
</dbReference>
<dbReference type="NCBIfam" id="TIGR02135">
    <property type="entry name" value="phoU_full"/>
    <property type="match status" value="1"/>
</dbReference>
<keyword evidence="1" id="KW-0813">Transport</keyword>
<dbReference type="Gene3D" id="1.20.58.220">
    <property type="entry name" value="Phosphate transport system protein phou homolog 2, domain 2"/>
    <property type="match status" value="1"/>
</dbReference>